<feature type="domain" description="Heat-inducible transcription repressor HrcA C-terminal" evidence="4">
    <location>
        <begin position="3"/>
        <end position="153"/>
    </location>
</feature>
<keyword evidence="1" id="KW-0678">Repressor</keyword>
<dbReference type="GO" id="GO:0045892">
    <property type="term" value="P:negative regulation of DNA-templated transcription"/>
    <property type="evidence" value="ECO:0007669"/>
    <property type="project" value="TreeGrafter"/>
</dbReference>
<evidence type="ECO:0000256" key="1">
    <source>
        <dbReference type="ARBA" id="ARBA00022491"/>
    </source>
</evidence>
<name>A0A645D4Z6_9ZZZZ</name>
<evidence type="ECO:0000256" key="3">
    <source>
        <dbReference type="ARBA" id="ARBA00023163"/>
    </source>
</evidence>
<sequence>MELTPEMTQAFYKIISVNFIGKSVSDVGKVLLQNLVVSFGEYALAMTPIIVVLSDLAQEITKAEILLEGQTNLLNYRDFGSSVYELMEFLRRTEPLTNLLSSRKKPLDVLIGAENPYEQLGNSSIIISGYKVNGYECGSLGIIGPTRMDYAALVPRVRYFTDLVSRLLSQTLEE</sequence>
<keyword evidence="2" id="KW-0805">Transcription regulation</keyword>
<reference evidence="5" key="1">
    <citation type="submission" date="2019-08" db="EMBL/GenBank/DDBJ databases">
        <authorList>
            <person name="Kucharzyk K."/>
            <person name="Murdoch R.W."/>
            <person name="Higgins S."/>
            <person name="Loffler F."/>
        </authorList>
    </citation>
    <scope>NUCLEOTIDE SEQUENCE</scope>
</reference>
<evidence type="ECO:0000313" key="5">
    <source>
        <dbReference type="EMBL" id="MPM84394.1"/>
    </source>
</evidence>
<dbReference type="InterPro" id="IPR029016">
    <property type="entry name" value="GAF-like_dom_sf"/>
</dbReference>
<protein>
    <submittedName>
        <fullName evidence="5">Heat-inducible transcription repressor HrcA</fullName>
    </submittedName>
</protein>
<comment type="caution">
    <text evidence="5">The sequence shown here is derived from an EMBL/GenBank/DDBJ whole genome shotgun (WGS) entry which is preliminary data.</text>
</comment>
<dbReference type="AlphaFoldDB" id="A0A645D4Z6"/>
<dbReference type="PANTHER" id="PTHR34824:SF1">
    <property type="entry name" value="HEAT-INDUCIBLE TRANSCRIPTION REPRESSOR HRCA"/>
    <property type="match status" value="1"/>
</dbReference>
<dbReference type="PANTHER" id="PTHR34824">
    <property type="entry name" value="HEAT-INDUCIBLE TRANSCRIPTION REPRESSOR HRCA"/>
    <property type="match status" value="1"/>
</dbReference>
<evidence type="ECO:0000259" key="4">
    <source>
        <dbReference type="Pfam" id="PF01628"/>
    </source>
</evidence>
<dbReference type="InterPro" id="IPR002571">
    <property type="entry name" value="HrcA"/>
</dbReference>
<evidence type="ECO:0000256" key="2">
    <source>
        <dbReference type="ARBA" id="ARBA00023015"/>
    </source>
</evidence>
<dbReference type="GO" id="GO:0003677">
    <property type="term" value="F:DNA binding"/>
    <property type="evidence" value="ECO:0007669"/>
    <property type="project" value="InterPro"/>
</dbReference>
<gene>
    <name evidence="5" type="primary">hrcA_27</name>
    <name evidence="5" type="ORF">SDC9_131465</name>
</gene>
<accession>A0A645D4Z6</accession>
<dbReference type="Pfam" id="PF01628">
    <property type="entry name" value="HrcA"/>
    <property type="match status" value="1"/>
</dbReference>
<keyword evidence="3" id="KW-0804">Transcription</keyword>
<proteinExistence type="predicted"/>
<organism evidence="5">
    <name type="scientific">bioreactor metagenome</name>
    <dbReference type="NCBI Taxonomy" id="1076179"/>
    <lineage>
        <taxon>unclassified sequences</taxon>
        <taxon>metagenomes</taxon>
        <taxon>ecological metagenomes</taxon>
    </lineage>
</organism>
<dbReference type="SUPFAM" id="SSF55781">
    <property type="entry name" value="GAF domain-like"/>
    <property type="match status" value="1"/>
</dbReference>
<dbReference type="EMBL" id="VSSQ01032956">
    <property type="protein sequence ID" value="MPM84394.1"/>
    <property type="molecule type" value="Genomic_DNA"/>
</dbReference>
<dbReference type="InterPro" id="IPR021153">
    <property type="entry name" value="HrcA_C"/>
</dbReference>
<dbReference type="Gene3D" id="3.30.450.40">
    <property type="match status" value="1"/>
</dbReference>